<dbReference type="InterPro" id="IPR051468">
    <property type="entry name" value="Fungal_SecMetab_SDRs"/>
</dbReference>
<dbReference type="PANTHER" id="PTHR43544">
    <property type="entry name" value="SHORT-CHAIN DEHYDROGENASE/REDUCTASE"/>
    <property type="match status" value="1"/>
</dbReference>
<proteinExistence type="inferred from homology"/>
<keyword evidence="3" id="KW-1185">Reference proteome</keyword>
<dbReference type="InterPro" id="IPR036291">
    <property type="entry name" value="NAD(P)-bd_dom_sf"/>
</dbReference>
<dbReference type="GO" id="GO:0016491">
    <property type="term" value="F:oxidoreductase activity"/>
    <property type="evidence" value="ECO:0007669"/>
    <property type="project" value="TreeGrafter"/>
</dbReference>
<name>A0A1B9GI44_9TREE</name>
<dbReference type="EMBL" id="KI669515">
    <property type="protein sequence ID" value="OCF30686.1"/>
    <property type="molecule type" value="Genomic_DNA"/>
</dbReference>
<organism evidence="2 3">
    <name type="scientific">Kwoniella heveanensis BCC8398</name>
    <dbReference type="NCBI Taxonomy" id="1296120"/>
    <lineage>
        <taxon>Eukaryota</taxon>
        <taxon>Fungi</taxon>
        <taxon>Dikarya</taxon>
        <taxon>Basidiomycota</taxon>
        <taxon>Agaricomycotina</taxon>
        <taxon>Tremellomycetes</taxon>
        <taxon>Tremellales</taxon>
        <taxon>Cryptococcaceae</taxon>
        <taxon>Kwoniella</taxon>
    </lineage>
</organism>
<dbReference type="AlphaFoldDB" id="A0A1B9GI44"/>
<comment type="similarity">
    <text evidence="1">Belongs to the short-chain dehydrogenases/reductases (SDR) family.</text>
</comment>
<gene>
    <name evidence="2" type="ORF">I316_07650</name>
</gene>
<dbReference type="STRING" id="1296120.A0A1B9GI44"/>
<dbReference type="SUPFAM" id="SSF51735">
    <property type="entry name" value="NAD(P)-binding Rossmann-fold domains"/>
    <property type="match status" value="1"/>
</dbReference>
<dbReference type="GO" id="GO:0019748">
    <property type="term" value="P:secondary metabolic process"/>
    <property type="evidence" value="ECO:0007669"/>
    <property type="project" value="TreeGrafter"/>
</dbReference>
<accession>A0A1B9GI44</accession>
<sequence length="254" mass="27963">MSDTDTTIVLITGANTGIGYQTVLALLQSTKNEQRGYTILLGARSEAKAIDAIAKLKAEVSYSSTIHKRMSDLIPIAVDLDSDESIAHAFDSVRDKVDRIDVLINNAGVELDVFGLQKGLSTRQIFIRPYLFDQPSFDLSLDPNFILNRSPLAGWPKPPQREMWAYKSSKVALNMIMRDWHRLLKNDGVKVWCVNPGFVVTGLGGESETLRQMGAGDPSVSGLTVRSIVEGERDDETGLTVQKDAPPYGVVQPW</sequence>
<evidence type="ECO:0000256" key="1">
    <source>
        <dbReference type="ARBA" id="ARBA00006484"/>
    </source>
</evidence>
<dbReference type="Pfam" id="PF00106">
    <property type="entry name" value="adh_short"/>
    <property type="match status" value="2"/>
</dbReference>
<protein>
    <submittedName>
        <fullName evidence="2">Uncharacterized protein</fullName>
    </submittedName>
</protein>
<dbReference type="PANTHER" id="PTHR43544:SF32">
    <property type="entry name" value="CHAIN DEHYDROGENASE, PUTATIVE (AFU_ORTHOLOGUE AFUA_5G01530)-RELATED"/>
    <property type="match status" value="1"/>
</dbReference>
<dbReference type="PRINTS" id="PR00081">
    <property type="entry name" value="GDHRDH"/>
</dbReference>
<dbReference type="OrthoDB" id="1933717at2759"/>
<reference evidence="2 3" key="1">
    <citation type="submission" date="2013-07" db="EMBL/GenBank/DDBJ databases">
        <title>The Genome Sequence of Cryptococcus heveanensis BCC8398.</title>
        <authorList>
            <consortium name="The Broad Institute Genome Sequencing Platform"/>
            <person name="Cuomo C."/>
            <person name="Litvintseva A."/>
            <person name="Chen Y."/>
            <person name="Heitman J."/>
            <person name="Sun S."/>
            <person name="Springer D."/>
            <person name="Dromer F."/>
            <person name="Young S.K."/>
            <person name="Zeng Q."/>
            <person name="Gargeya S."/>
            <person name="Fitzgerald M."/>
            <person name="Abouelleil A."/>
            <person name="Alvarado L."/>
            <person name="Berlin A.M."/>
            <person name="Chapman S.B."/>
            <person name="Dewar J."/>
            <person name="Goldberg J."/>
            <person name="Griggs A."/>
            <person name="Gujja S."/>
            <person name="Hansen M."/>
            <person name="Howarth C."/>
            <person name="Imamovic A."/>
            <person name="Larimer J."/>
            <person name="McCowan C."/>
            <person name="Murphy C."/>
            <person name="Pearson M."/>
            <person name="Priest M."/>
            <person name="Roberts A."/>
            <person name="Saif S."/>
            <person name="Shea T."/>
            <person name="Sykes S."/>
            <person name="Wortman J."/>
            <person name="Nusbaum C."/>
            <person name="Birren B."/>
        </authorList>
    </citation>
    <scope>NUCLEOTIDE SEQUENCE [LARGE SCALE GENOMIC DNA]</scope>
    <source>
        <strain evidence="2 3">BCC8398</strain>
    </source>
</reference>
<dbReference type="Proteomes" id="UP000092666">
    <property type="component" value="Unassembled WGS sequence"/>
</dbReference>
<reference evidence="3" key="2">
    <citation type="submission" date="2013-12" db="EMBL/GenBank/DDBJ databases">
        <title>Evolution of pathogenesis and genome organization in the Tremellales.</title>
        <authorList>
            <person name="Cuomo C."/>
            <person name="Litvintseva A."/>
            <person name="Heitman J."/>
            <person name="Chen Y."/>
            <person name="Sun S."/>
            <person name="Springer D."/>
            <person name="Dromer F."/>
            <person name="Young S."/>
            <person name="Zeng Q."/>
            <person name="Chapman S."/>
            <person name="Gujja S."/>
            <person name="Saif S."/>
            <person name="Birren B."/>
        </authorList>
    </citation>
    <scope>NUCLEOTIDE SEQUENCE [LARGE SCALE GENOMIC DNA]</scope>
    <source>
        <strain evidence="3">BCC8398</strain>
    </source>
</reference>
<dbReference type="InterPro" id="IPR002347">
    <property type="entry name" value="SDR_fam"/>
</dbReference>
<dbReference type="Gene3D" id="3.40.50.720">
    <property type="entry name" value="NAD(P)-binding Rossmann-like Domain"/>
    <property type="match status" value="2"/>
</dbReference>
<dbReference type="GO" id="GO:0005737">
    <property type="term" value="C:cytoplasm"/>
    <property type="evidence" value="ECO:0007669"/>
    <property type="project" value="TreeGrafter"/>
</dbReference>
<evidence type="ECO:0000313" key="3">
    <source>
        <dbReference type="Proteomes" id="UP000092666"/>
    </source>
</evidence>
<evidence type="ECO:0000313" key="2">
    <source>
        <dbReference type="EMBL" id="OCF30686.1"/>
    </source>
</evidence>